<dbReference type="AlphaFoldDB" id="A0A1V9YU80"/>
<dbReference type="Proteomes" id="UP000243217">
    <property type="component" value="Unassembled WGS sequence"/>
</dbReference>
<sequence length="659" mass="74792">MCKPHEKNPPSPDEQNTIVFVPECVPDEALCISEGWCSICNGGDSQKSDLIVFCEDCGIPVHQSCYGIPEIPQGDWFCHRCLELKDAKVSRNSTVCFICQRYGGAMKPLRTLSPHHPSAGTKTEPWVHVLCVWWDPDIVIEDMVHMEPLSMINHPLSERTQVPCCLCQRSEGWLIKCHRTNCNEYFHAICARMGEANRIHTHRSEEQKALMKSSGRGGFLQLEREDVQRLAHHAYCHRHARSEFAIDDLCDKLLASGLITDNKVIYRLDQLRSNARDVDKFLKGVMTSLVRVAEANMTTTGETKEFHLAHLQALQLVLDHLNQIQVTYPSCTIEIQDLLPEPLIEALSSMFAEGSPDPFIQCSTCEGAMARSEKVWYCENPNEPHGNHWGCLRQRKLNAPPKRKPEKKAKRSKSKPPISDDPTALVPTFYTSTIYCGMCEYGVDVRAMVTIPKDIVVAAPTVSHTIIVHAEPEKKPEVPLVKARLGPPPSDRFRVERASIMINHIVGLVKQLLIYYNRPPVPETAEDPLSKNINDRFQALLTYLKPFDGYAYDKINEVYNLFTNNSNRPGLAMLKSLVREYTRLMHSKQIKAFEKAAAEKKAKDLQVVVDFKRVERPRVESEKLSKEQILKKEKARERNSKRKAIADQTGKLAKKGREL</sequence>
<dbReference type="EMBL" id="JNBS01002761">
    <property type="protein sequence ID" value="OQR89384.1"/>
    <property type="molecule type" value="Genomic_DNA"/>
</dbReference>
<accession>A0A1V9YU80</accession>
<dbReference type="InterPro" id="IPR001965">
    <property type="entry name" value="Znf_PHD"/>
</dbReference>
<proteinExistence type="predicted"/>
<dbReference type="CDD" id="cd15571">
    <property type="entry name" value="ePHD"/>
    <property type="match status" value="1"/>
</dbReference>
<evidence type="ECO:0000313" key="8">
    <source>
        <dbReference type="EMBL" id="OQR89384.1"/>
    </source>
</evidence>
<dbReference type="CDD" id="cd15492">
    <property type="entry name" value="PHD_BRPF_JADE_like"/>
    <property type="match status" value="1"/>
</dbReference>
<dbReference type="PROSITE" id="PS50016">
    <property type="entry name" value="ZF_PHD_2"/>
    <property type="match status" value="1"/>
</dbReference>
<dbReference type="InterPro" id="IPR011011">
    <property type="entry name" value="Znf_FYVE_PHD"/>
</dbReference>
<dbReference type="GO" id="GO:0006357">
    <property type="term" value="P:regulation of transcription by RNA polymerase II"/>
    <property type="evidence" value="ECO:0007669"/>
    <property type="project" value="TreeGrafter"/>
</dbReference>
<evidence type="ECO:0000256" key="5">
    <source>
        <dbReference type="SAM" id="MobiDB-lite"/>
    </source>
</evidence>
<dbReference type="InterPro" id="IPR019786">
    <property type="entry name" value="Zinc_finger_PHD-type_CS"/>
</dbReference>
<dbReference type="PANTHER" id="PTHR13793">
    <property type="entry name" value="PHD FINGER PROTEINS"/>
    <property type="match status" value="1"/>
</dbReference>
<dbReference type="InterPro" id="IPR050701">
    <property type="entry name" value="Histone_Mod_Regulator"/>
</dbReference>
<dbReference type="InterPro" id="IPR034732">
    <property type="entry name" value="EPHD"/>
</dbReference>
<dbReference type="GO" id="GO:0008270">
    <property type="term" value="F:zinc ion binding"/>
    <property type="evidence" value="ECO:0007669"/>
    <property type="project" value="UniProtKB-KW"/>
</dbReference>
<comment type="caution">
    <text evidence="8">The sequence shown here is derived from an EMBL/GenBank/DDBJ whole genome shotgun (WGS) entry which is preliminary data.</text>
</comment>
<dbReference type="InterPro" id="IPR013083">
    <property type="entry name" value="Znf_RING/FYVE/PHD"/>
</dbReference>
<dbReference type="Pfam" id="PF13831">
    <property type="entry name" value="PHD_2"/>
    <property type="match status" value="1"/>
</dbReference>
<feature type="compositionally biased region" description="Basic and acidic residues" evidence="5">
    <location>
        <begin position="622"/>
        <end position="638"/>
    </location>
</feature>
<dbReference type="OrthoDB" id="20839at2759"/>
<name>A0A1V9YU80_9STRA</name>
<keyword evidence="1" id="KW-0479">Metal-binding</keyword>
<evidence type="ECO:0000313" key="9">
    <source>
        <dbReference type="Proteomes" id="UP000243217"/>
    </source>
</evidence>
<dbReference type="SUPFAM" id="SSF57903">
    <property type="entry name" value="FYVE/PHD zinc finger"/>
    <property type="match status" value="1"/>
</dbReference>
<gene>
    <name evidence="8" type="ORF">THRCLA_09769</name>
</gene>
<organism evidence="8 9">
    <name type="scientific">Thraustotheca clavata</name>
    <dbReference type="NCBI Taxonomy" id="74557"/>
    <lineage>
        <taxon>Eukaryota</taxon>
        <taxon>Sar</taxon>
        <taxon>Stramenopiles</taxon>
        <taxon>Oomycota</taxon>
        <taxon>Saprolegniomycetes</taxon>
        <taxon>Saprolegniales</taxon>
        <taxon>Achlyaceae</taxon>
        <taxon>Thraustotheca</taxon>
    </lineage>
</organism>
<evidence type="ECO:0000259" key="6">
    <source>
        <dbReference type="PROSITE" id="PS50016"/>
    </source>
</evidence>
<protein>
    <submittedName>
        <fullName evidence="8">Peregrin isoform X3</fullName>
    </submittedName>
</protein>
<feature type="domain" description="PHD-type" evidence="6">
    <location>
        <begin position="34"/>
        <end position="84"/>
    </location>
</feature>
<dbReference type="PROSITE" id="PS01359">
    <property type="entry name" value="ZF_PHD_1"/>
    <property type="match status" value="1"/>
</dbReference>
<dbReference type="InterPro" id="IPR019787">
    <property type="entry name" value="Znf_PHD-finger"/>
</dbReference>
<dbReference type="STRING" id="74557.A0A1V9YU80"/>
<evidence type="ECO:0000259" key="7">
    <source>
        <dbReference type="PROSITE" id="PS51805"/>
    </source>
</evidence>
<feature type="domain" description="PHD-type" evidence="7">
    <location>
        <begin position="93"/>
        <end position="240"/>
    </location>
</feature>
<feature type="region of interest" description="Disordered" evidence="5">
    <location>
        <begin position="389"/>
        <end position="422"/>
    </location>
</feature>
<reference evidence="8 9" key="1">
    <citation type="journal article" date="2014" name="Genome Biol. Evol.">
        <title>The secreted proteins of Achlya hypogyna and Thraustotheca clavata identify the ancestral oomycete secretome and reveal gene acquisitions by horizontal gene transfer.</title>
        <authorList>
            <person name="Misner I."/>
            <person name="Blouin N."/>
            <person name="Leonard G."/>
            <person name="Richards T.A."/>
            <person name="Lane C.E."/>
        </authorList>
    </citation>
    <scope>NUCLEOTIDE SEQUENCE [LARGE SCALE GENOMIC DNA]</scope>
    <source>
        <strain evidence="8 9">ATCC 34112</strain>
    </source>
</reference>
<keyword evidence="3" id="KW-0862">Zinc</keyword>
<evidence type="ECO:0000256" key="1">
    <source>
        <dbReference type="ARBA" id="ARBA00022723"/>
    </source>
</evidence>
<evidence type="ECO:0000256" key="3">
    <source>
        <dbReference type="ARBA" id="ARBA00022833"/>
    </source>
</evidence>
<keyword evidence="2 4" id="KW-0863">Zinc-finger</keyword>
<evidence type="ECO:0000256" key="2">
    <source>
        <dbReference type="ARBA" id="ARBA00022771"/>
    </source>
</evidence>
<dbReference type="PROSITE" id="PS51805">
    <property type="entry name" value="EPHD"/>
    <property type="match status" value="1"/>
</dbReference>
<feature type="compositionally biased region" description="Basic residues" evidence="5">
    <location>
        <begin position="393"/>
        <end position="414"/>
    </location>
</feature>
<dbReference type="PANTHER" id="PTHR13793:SF107">
    <property type="entry name" value="BROMODOMAIN-CONTAINING PROTEIN HOMOLOG"/>
    <property type="match status" value="1"/>
</dbReference>
<feature type="region of interest" description="Disordered" evidence="5">
    <location>
        <begin position="622"/>
        <end position="659"/>
    </location>
</feature>
<keyword evidence="9" id="KW-1185">Reference proteome</keyword>
<dbReference type="Gene3D" id="3.30.40.10">
    <property type="entry name" value="Zinc/RING finger domain, C3HC4 (zinc finger)"/>
    <property type="match status" value="2"/>
</dbReference>
<dbReference type="SMART" id="SM00249">
    <property type="entry name" value="PHD"/>
    <property type="match status" value="2"/>
</dbReference>
<evidence type="ECO:0000256" key="4">
    <source>
        <dbReference type="PROSITE-ProRule" id="PRU00146"/>
    </source>
</evidence>
<dbReference type="Pfam" id="PF13832">
    <property type="entry name" value="zf-HC5HC2H_2"/>
    <property type="match status" value="1"/>
</dbReference>